<dbReference type="Proteomes" id="UP000814033">
    <property type="component" value="Unassembled WGS sequence"/>
</dbReference>
<protein>
    <submittedName>
        <fullName evidence="1">Uncharacterized protein</fullName>
    </submittedName>
</protein>
<evidence type="ECO:0000313" key="2">
    <source>
        <dbReference type="Proteomes" id="UP000814033"/>
    </source>
</evidence>
<dbReference type="EMBL" id="MU275982">
    <property type="protein sequence ID" value="KAI0044468.1"/>
    <property type="molecule type" value="Genomic_DNA"/>
</dbReference>
<proteinExistence type="predicted"/>
<comment type="caution">
    <text evidence="1">The sequence shown here is derived from an EMBL/GenBank/DDBJ whole genome shotgun (WGS) entry which is preliminary data.</text>
</comment>
<keyword evidence="2" id="KW-1185">Reference proteome</keyword>
<gene>
    <name evidence="1" type="ORF">FA95DRAFT_1562217</name>
</gene>
<name>A0ACB8RLT2_9AGAM</name>
<organism evidence="1 2">
    <name type="scientific">Auriscalpium vulgare</name>
    <dbReference type="NCBI Taxonomy" id="40419"/>
    <lineage>
        <taxon>Eukaryota</taxon>
        <taxon>Fungi</taxon>
        <taxon>Dikarya</taxon>
        <taxon>Basidiomycota</taxon>
        <taxon>Agaricomycotina</taxon>
        <taxon>Agaricomycetes</taxon>
        <taxon>Russulales</taxon>
        <taxon>Auriscalpiaceae</taxon>
        <taxon>Auriscalpium</taxon>
    </lineage>
</organism>
<reference evidence="1" key="1">
    <citation type="submission" date="2021-02" db="EMBL/GenBank/DDBJ databases">
        <authorList>
            <consortium name="DOE Joint Genome Institute"/>
            <person name="Ahrendt S."/>
            <person name="Looney B.P."/>
            <person name="Miyauchi S."/>
            <person name="Morin E."/>
            <person name="Drula E."/>
            <person name="Courty P.E."/>
            <person name="Chicoki N."/>
            <person name="Fauchery L."/>
            <person name="Kohler A."/>
            <person name="Kuo A."/>
            <person name="Labutti K."/>
            <person name="Pangilinan J."/>
            <person name="Lipzen A."/>
            <person name="Riley R."/>
            <person name="Andreopoulos W."/>
            <person name="He G."/>
            <person name="Johnson J."/>
            <person name="Barry K.W."/>
            <person name="Grigoriev I.V."/>
            <person name="Nagy L."/>
            <person name="Hibbett D."/>
            <person name="Henrissat B."/>
            <person name="Matheny P.B."/>
            <person name="Labbe J."/>
            <person name="Martin F."/>
        </authorList>
    </citation>
    <scope>NUCLEOTIDE SEQUENCE</scope>
    <source>
        <strain evidence="1">FP105234-sp</strain>
    </source>
</reference>
<sequence>MPTATDTAGRQSSSLYLYTFVATLVLLLAISGIIVSRSMVLRRRQRALVLEAIANGTYVPPLPHVRPADRPKMWEVYLSQQQGCDAEKGWRWADLKPVSALAIQSAGSKPAALQPQPGPQAPGFLRRPFLLFHRAQLAPTQTPPPAQAPGEDQQPQLPLPVQVAVLVAMPGSGSSAARDELPVLEIGVGVVRGRVEETVPEKAV</sequence>
<reference evidence="1" key="2">
    <citation type="journal article" date="2022" name="New Phytol.">
        <title>Evolutionary transition to the ectomycorrhizal habit in the genomes of a hyperdiverse lineage of mushroom-forming fungi.</title>
        <authorList>
            <person name="Looney B."/>
            <person name="Miyauchi S."/>
            <person name="Morin E."/>
            <person name="Drula E."/>
            <person name="Courty P.E."/>
            <person name="Kohler A."/>
            <person name="Kuo A."/>
            <person name="LaButti K."/>
            <person name="Pangilinan J."/>
            <person name="Lipzen A."/>
            <person name="Riley R."/>
            <person name="Andreopoulos W."/>
            <person name="He G."/>
            <person name="Johnson J."/>
            <person name="Nolan M."/>
            <person name="Tritt A."/>
            <person name="Barry K.W."/>
            <person name="Grigoriev I.V."/>
            <person name="Nagy L.G."/>
            <person name="Hibbett D."/>
            <person name="Henrissat B."/>
            <person name="Matheny P.B."/>
            <person name="Labbe J."/>
            <person name="Martin F.M."/>
        </authorList>
    </citation>
    <scope>NUCLEOTIDE SEQUENCE</scope>
    <source>
        <strain evidence="1">FP105234-sp</strain>
    </source>
</reference>
<accession>A0ACB8RLT2</accession>
<evidence type="ECO:0000313" key="1">
    <source>
        <dbReference type="EMBL" id="KAI0044468.1"/>
    </source>
</evidence>